<name>A0ABS9DT43_9PROT</name>
<organism evidence="2 3">
    <name type="scientific">Acidiphilium iwatense</name>
    <dbReference type="NCBI Taxonomy" id="768198"/>
    <lineage>
        <taxon>Bacteria</taxon>
        <taxon>Pseudomonadati</taxon>
        <taxon>Pseudomonadota</taxon>
        <taxon>Alphaproteobacteria</taxon>
        <taxon>Acetobacterales</taxon>
        <taxon>Acidocellaceae</taxon>
        <taxon>Acidiphilium</taxon>
    </lineage>
</organism>
<feature type="region of interest" description="Disordered" evidence="1">
    <location>
        <begin position="85"/>
        <end position="108"/>
    </location>
</feature>
<evidence type="ECO:0000313" key="3">
    <source>
        <dbReference type="Proteomes" id="UP001521209"/>
    </source>
</evidence>
<dbReference type="InterPro" id="IPR007475">
    <property type="entry name" value="UbiK"/>
</dbReference>
<sequence>MTERPRFFDDLAGVAGGALSAFSGLRDEMAALIRARIDEAIRKLDVVRREEFEAMAELAAKARAETELLAARVAALEAMMVPAAPRGVEPLPPQSNPAPELPPETDHG</sequence>
<proteinExistence type="predicted"/>
<feature type="compositionally biased region" description="Pro residues" evidence="1">
    <location>
        <begin position="90"/>
        <end position="102"/>
    </location>
</feature>
<gene>
    <name evidence="2" type="ORF">L2A60_04275</name>
</gene>
<comment type="caution">
    <text evidence="2">The sequence shown here is derived from an EMBL/GenBank/DDBJ whole genome shotgun (WGS) entry which is preliminary data.</text>
</comment>
<dbReference type="RefSeq" id="WP_235703133.1">
    <property type="nucleotide sequence ID" value="NZ_JAKGBZ010000005.1"/>
</dbReference>
<keyword evidence="3" id="KW-1185">Reference proteome</keyword>
<reference evidence="2 3" key="1">
    <citation type="submission" date="2022-01" db="EMBL/GenBank/DDBJ databases">
        <authorList>
            <person name="Won M."/>
            <person name="Kim S.-J."/>
            <person name="Kwon S.-W."/>
        </authorList>
    </citation>
    <scope>NUCLEOTIDE SEQUENCE [LARGE SCALE GENOMIC DNA]</scope>
    <source>
        <strain evidence="2 3">KCTC 23505</strain>
    </source>
</reference>
<dbReference type="EMBL" id="JAKGBZ010000005">
    <property type="protein sequence ID" value="MCF3945901.1"/>
    <property type="molecule type" value="Genomic_DNA"/>
</dbReference>
<evidence type="ECO:0000313" key="2">
    <source>
        <dbReference type="EMBL" id="MCF3945901.1"/>
    </source>
</evidence>
<dbReference type="Proteomes" id="UP001521209">
    <property type="component" value="Unassembled WGS sequence"/>
</dbReference>
<protein>
    <submittedName>
        <fullName evidence="2">Accessory factor UbiK family protein</fullName>
    </submittedName>
</protein>
<accession>A0ABS9DT43</accession>
<evidence type="ECO:0000256" key="1">
    <source>
        <dbReference type="SAM" id="MobiDB-lite"/>
    </source>
</evidence>
<dbReference type="Pfam" id="PF04380">
    <property type="entry name" value="BMFP"/>
    <property type="match status" value="1"/>
</dbReference>